<evidence type="ECO:0000259" key="1">
    <source>
        <dbReference type="Pfam" id="PF01872"/>
    </source>
</evidence>
<gene>
    <name evidence="2" type="ORF">EDF62_2902</name>
</gene>
<dbReference type="Gene3D" id="3.40.430.10">
    <property type="entry name" value="Dihydrofolate Reductase, subunit A"/>
    <property type="match status" value="1"/>
</dbReference>
<dbReference type="InterPro" id="IPR024072">
    <property type="entry name" value="DHFR-like_dom_sf"/>
</dbReference>
<dbReference type="GO" id="GO:0008703">
    <property type="term" value="F:5-amino-6-(5-phosphoribosylamino)uracil reductase activity"/>
    <property type="evidence" value="ECO:0007669"/>
    <property type="project" value="InterPro"/>
</dbReference>
<dbReference type="InterPro" id="IPR002734">
    <property type="entry name" value="RibDG_C"/>
</dbReference>
<dbReference type="PANTHER" id="PTHR38011:SF11">
    <property type="entry name" value="2,5-DIAMINO-6-RIBOSYLAMINO-4(3H)-PYRIMIDINONE 5'-PHOSPHATE REDUCTASE"/>
    <property type="match status" value="1"/>
</dbReference>
<dbReference type="OrthoDB" id="3427770at2"/>
<organism evidence="2 3">
    <name type="scientific">Leucobacter luti</name>
    <dbReference type="NCBI Taxonomy" id="340320"/>
    <lineage>
        <taxon>Bacteria</taxon>
        <taxon>Bacillati</taxon>
        <taxon>Actinomycetota</taxon>
        <taxon>Actinomycetes</taxon>
        <taxon>Micrococcales</taxon>
        <taxon>Microbacteriaceae</taxon>
        <taxon>Leucobacter</taxon>
    </lineage>
</organism>
<dbReference type="Pfam" id="PF01872">
    <property type="entry name" value="RibD_C"/>
    <property type="match status" value="1"/>
</dbReference>
<protein>
    <submittedName>
        <fullName evidence="2">Dihydrofolate reductase</fullName>
    </submittedName>
</protein>
<dbReference type="GO" id="GO:0009231">
    <property type="term" value="P:riboflavin biosynthetic process"/>
    <property type="evidence" value="ECO:0007669"/>
    <property type="project" value="InterPro"/>
</dbReference>
<name>A0A4R6RTU3_9MICO</name>
<dbReference type="Proteomes" id="UP000295601">
    <property type="component" value="Unassembled WGS sequence"/>
</dbReference>
<dbReference type="RefSeq" id="WP_133617494.1">
    <property type="nucleotide sequence ID" value="NZ_CP080492.1"/>
</dbReference>
<dbReference type="PANTHER" id="PTHR38011">
    <property type="entry name" value="DIHYDROFOLATE REDUCTASE FAMILY PROTEIN (AFU_ORTHOLOGUE AFUA_8G06820)"/>
    <property type="match status" value="1"/>
</dbReference>
<dbReference type="SUPFAM" id="SSF53597">
    <property type="entry name" value="Dihydrofolate reductase-like"/>
    <property type="match status" value="1"/>
</dbReference>
<dbReference type="AlphaFoldDB" id="A0A4R6RTU3"/>
<evidence type="ECO:0000313" key="3">
    <source>
        <dbReference type="Proteomes" id="UP000295601"/>
    </source>
</evidence>
<comment type="caution">
    <text evidence="2">The sequence shown here is derived from an EMBL/GenBank/DDBJ whole genome shotgun (WGS) entry which is preliminary data.</text>
</comment>
<reference evidence="2 3" key="1">
    <citation type="submission" date="2019-03" db="EMBL/GenBank/DDBJ databases">
        <title>Genomic analyses of the natural microbiome of Caenorhabditis elegans.</title>
        <authorList>
            <person name="Samuel B."/>
        </authorList>
    </citation>
    <scope>NUCLEOTIDE SEQUENCE [LARGE SCALE GENOMIC DNA]</scope>
    <source>
        <strain evidence="2 3">JUb18</strain>
    </source>
</reference>
<dbReference type="InterPro" id="IPR050765">
    <property type="entry name" value="Riboflavin_Biosynth_HTPR"/>
</dbReference>
<sequence length="188" mass="20399">MSKVIYYVAATIDGYIADPSDSLDWLMRHELEPGGTNDYESFLGTVGAIVMGATTYEWVLTHGPWGYELPAWVMTHRELPLPQETATGAAADIRFSQAEIRQVHQEMLVAAKGKDLWVVGGGDLAGQFADAGLLDEILLSTAPVTLGAGRPVLPRRLDLELLETARNGAFAAARYRVLGQLQEDRSAG</sequence>
<keyword evidence="3" id="KW-1185">Reference proteome</keyword>
<dbReference type="EMBL" id="SNYA01000007">
    <property type="protein sequence ID" value="TDP90333.1"/>
    <property type="molecule type" value="Genomic_DNA"/>
</dbReference>
<accession>A0A4R6RTU3</accession>
<proteinExistence type="predicted"/>
<feature type="domain" description="Bacterial bifunctional deaminase-reductase C-terminal" evidence="1">
    <location>
        <begin position="3"/>
        <end position="154"/>
    </location>
</feature>
<evidence type="ECO:0000313" key="2">
    <source>
        <dbReference type="EMBL" id="TDP90333.1"/>
    </source>
</evidence>